<dbReference type="RefSeq" id="WP_378558179.1">
    <property type="nucleotide sequence ID" value="NZ_JBHSDL010000007.1"/>
</dbReference>
<comment type="caution">
    <text evidence="1">The sequence shown here is derived from an EMBL/GenBank/DDBJ whole genome shotgun (WGS) entry which is preliminary data.</text>
</comment>
<reference evidence="2" key="1">
    <citation type="journal article" date="2019" name="Int. J. Syst. Evol. Microbiol.">
        <title>The Global Catalogue of Microorganisms (GCM) 10K type strain sequencing project: providing services to taxonomists for standard genome sequencing and annotation.</title>
        <authorList>
            <consortium name="The Broad Institute Genomics Platform"/>
            <consortium name="The Broad Institute Genome Sequencing Center for Infectious Disease"/>
            <person name="Wu L."/>
            <person name="Ma J."/>
        </authorList>
    </citation>
    <scope>NUCLEOTIDE SEQUENCE [LARGE SCALE GENOMIC DNA]</scope>
    <source>
        <strain evidence="2">IBRC-M 10490</strain>
    </source>
</reference>
<organism evidence="1 2">
    <name type="scientific">Nocardia halotolerans</name>
    <dbReference type="NCBI Taxonomy" id="1755878"/>
    <lineage>
        <taxon>Bacteria</taxon>
        <taxon>Bacillati</taxon>
        <taxon>Actinomycetota</taxon>
        <taxon>Actinomycetes</taxon>
        <taxon>Mycobacteriales</taxon>
        <taxon>Nocardiaceae</taxon>
        <taxon>Nocardia</taxon>
    </lineage>
</organism>
<protein>
    <submittedName>
        <fullName evidence="1">Uncharacterized protein</fullName>
    </submittedName>
</protein>
<dbReference type="Proteomes" id="UP001595844">
    <property type="component" value="Unassembled WGS sequence"/>
</dbReference>
<accession>A0ABV8VDG5</accession>
<evidence type="ECO:0000313" key="2">
    <source>
        <dbReference type="Proteomes" id="UP001595844"/>
    </source>
</evidence>
<keyword evidence="2" id="KW-1185">Reference proteome</keyword>
<dbReference type="EMBL" id="JBHSDL010000007">
    <property type="protein sequence ID" value="MFC4374049.1"/>
    <property type="molecule type" value="Genomic_DNA"/>
</dbReference>
<name>A0ABV8VDG5_9NOCA</name>
<evidence type="ECO:0000313" key="1">
    <source>
        <dbReference type="EMBL" id="MFC4374049.1"/>
    </source>
</evidence>
<sequence length="98" mass="10947">MTGRDLAFGRYRDINAPSPQNPHNALRNTFFAPFLAGFSAHPLRCLGTEERQRYRHQLPPDSGTSSTTEAQFDEFGVDLSIITVAGEAQSGGQRFQYR</sequence>
<proteinExistence type="predicted"/>
<gene>
    <name evidence="1" type="ORF">ACFO5K_08015</name>
</gene>